<gene>
    <name evidence="1" type="ORF">BOKJ2_LOCUS14030</name>
</gene>
<dbReference type="AlphaFoldDB" id="A0A811LPI4"/>
<proteinExistence type="predicted"/>
<keyword evidence="2" id="KW-1185">Reference proteome</keyword>
<dbReference type="Proteomes" id="UP000783686">
    <property type="component" value="Unassembled WGS sequence"/>
</dbReference>
<evidence type="ECO:0000313" key="1">
    <source>
        <dbReference type="EMBL" id="CAD5230227.1"/>
    </source>
</evidence>
<protein>
    <submittedName>
        <fullName evidence="1">Uncharacterized protein</fullName>
    </submittedName>
</protein>
<dbReference type="EMBL" id="CAJFCW020000006">
    <property type="protein sequence ID" value="CAG9127618.1"/>
    <property type="molecule type" value="Genomic_DNA"/>
</dbReference>
<dbReference type="EMBL" id="CAJFDH010000006">
    <property type="protein sequence ID" value="CAD5230227.1"/>
    <property type="molecule type" value="Genomic_DNA"/>
</dbReference>
<sequence>MKCRVDELQEVLDNLKVNFEKVAEDVRTGRFFMYNMVRNHDNLVTLRILQNFYFKNTCKSSLEKRKPRFQRIIFSSDRKRKYNDIICDTNVKKPLYSKQFYKQYSELKTDNQSSIEKTVLWLHKLNELECEKSVELWKKKRHLEKLEKISSDEYLNKMGSKWPLALKKCKIERKRLFRHKLDIMSEILNNIQIE</sequence>
<dbReference type="OrthoDB" id="10640807at2759"/>
<dbReference type="Proteomes" id="UP000614601">
    <property type="component" value="Unassembled WGS sequence"/>
</dbReference>
<accession>A0A811LPI4</accession>
<reference evidence="1" key="1">
    <citation type="submission" date="2020-09" db="EMBL/GenBank/DDBJ databases">
        <authorList>
            <person name="Kikuchi T."/>
        </authorList>
    </citation>
    <scope>NUCLEOTIDE SEQUENCE</scope>
    <source>
        <strain evidence="1">SH1</strain>
    </source>
</reference>
<organism evidence="1 2">
    <name type="scientific">Bursaphelenchus okinawaensis</name>
    <dbReference type="NCBI Taxonomy" id="465554"/>
    <lineage>
        <taxon>Eukaryota</taxon>
        <taxon>Metazoa</taxon>
        <taxon>Ecdysozoa</taxon>
        <taxon>Nematoda</taxon>
        <taxon>Chromadorea</taxon>
        <taxon>Rhabditida</taxon>
        <taxon>Tylenchina</taxon>
        <taxon>Tylenchomorpha</taxon>
        <taxon>Aphelenchoidea</taxon>
        <taxon>Aphelenchoididae</taxon>
        <taxon>Bursaphelenchus</taxon>
    </lineage>
</organism>
<evidence type="ECO:0000313" key="2">
    <source>
        <dbReference type="Proteomes" id="UP000614601"/>
    </source>
</evidence>
<name>A0A811LPI4_9BILA</name>
<comment type="caution">
    <text evidence="1">The sequence shown here is derived from an EMBL/GenBank/DDBJ whole genome shotgun (WGS) entry which is preliminary data.</text>
</comment>